<reference evidence="2" key="2">
    <citation type="submission" date="2023-06" db="EMBL/GenBank/DDBJ databases">
        <authorList>
            <consortium name="Lawrence Berkeley National Laboratory"/>
            <person name="Haridas S."/>
            <person name="Hensen N."/>
            <person name="Bonometti L."/>
            <person name="Westerberg I."/>
            <person name="Brannstrom I.O."/>
            <person name="Guillou S."/>
            <person name="Cros-Aarteil S."/>
            <person name="Calhoun S."/>
            <person name="Kuo A."/>
            <person name="Mondo S."/>
            <person name="Pangilinan J."/>
            <person name="Riley R."/>
            <person name="Labutti K."/>
            <person name="Andreopoulos B."/>
            <person name="Lipzen A."/>
            <person name="Chen C."/>
            <person name="Yanf M."/>
            <person name="Daum C."/>
            <person name="Ng V."/>
            <person name="Clum A."/>
            <person name="Steindorff A."/>
            <person name="Ohm R."/>
            <person name="Martin F."/>
            <person name="Silar P."/>
            <person name="Natvig D."/>
            <person name="Lalanne C."/>
            <person name="Gautier V."/>
            <person name="Ament-Velasquez S.L."/>
            <person name="Kruys A."/>
            <person name="Hutchinson M.I."/>
            <person name="Powell A.J."/>
            <person name="Barry K."/>
            <person name="Miller A.N."/>
            <person name="Grigoriev I.V."/>
            <person name="Debuchy R."/>
            <person name="Gladieux P."/>
            <person name="Thoren M.H."/>
            <person name="Johannesson H."/>
        </authorList>
    </citation>
    <scope>NUCLEOTIDE SEQUENCE</scope>
    <source>
        <strain evidence="2">SMH4131-1</strain>
    </source>
</reference>
<evidence type="ECO:0000313" key="3">
    <source>
        <dbReference type="Proteomes" id="UP001286456"/>
    </source>
</evidence>
<gene>
    <name evidence="2" type="ORF">B0T19DRAFT_148709</name>
</gene>
<proteinExistence type="predicted"/>
<feature type="region of interest" description="Disordered" evidence="1">
    <location>
        <begin position="163"/>
        <end position="190"/>
    </location>
</feature>
<protein>
    <submittedName>
        <fullName evidence="2">Uncharacterized protein</fullName>
    </submittedName>
</protein>
<accession>A0AAE0IZR1</accession>
<dbReference type="Proteomes" id="UP001286456">
    <property type="component" value="Unassembled WGS sequence"/>
</dbReference>
<evidence type="ECO:0000256" key="1">
    <source>
        <dbReference type="SAM" id="MobiDB-lite"/>
    </source>
</evidence>
<sequence length="203" mass="22609">MRSCRRCEAHRWGGMRHESLGSRKKTATAHQELLTRKITPPSNAMNVGGARGARTAGHFLIVCARYQVASPIVAHWARGGARLHLPPAPTPEAPWPSAAGSRPSRPLPPSKTAKHQTPNTTSTWKKRKSSMDEQETLDFQSPLTFLTYSLSHRNRLWAGRLWTDGPELTRDPTSTDVPPESVTGYKSPTYPTRASRLETWTLH</sequence>
<reference evidence="2" key="1">
    <citation type="journal article" date="2023" name="Mol. Phylogenet. Evol.">
        <title>Genome-scale phylogeny and comparative genomics of the fungal order Sordariales.</title>
        <authorList>
            <person name="Hensen N."/>
            <person name="Bonometti L."/>
            <person name="Westerberg I."/>
            <person name="Brannstrom I.O."/>
            <person name="Guillou S."/>
            <person name="Cros-Aarteil S."/>
            <person name="Calhoun S."/>
            <person name="Haridas S."/>
            <person name="Kuo A."/>
            <person name="Mondo S."/>
            <person name="Pangilinan J."/>
            <person name="Riley R."/>
            <person name="LaButti K."/>
            <person name="Andreopoulos B."/>
            <person name="Lipzen A."/>
            <person name="Chen C."/>
            <person name="Yan M."/>
            <person name="Daum C."/>
            <person name="Ng V."/>
            <person name="Clum A."/>
            <person name="Steindorff A."/>
            <person name="Ohm R.A."/>
            <person name="Martin F."/>
            <person name="Silar P."/>
            <person name="Natvig D.O."/>
            <person name="Lalanne C."/>
            <person name="Gautier V."/>
            <person name="Ament-Velasquez S.L."/>
            <person name="Kruys A."/>
            <person name="Hutchinson M.I."/>
            <person name="Powell A.J."/>
            <person name="Barry K."/>
            <person name="Miller A.N."/>
            <person name="Grigoriev I.V."/>
            <person name="Debuchy R."/>
            <person name="Gladieux P."/>
            <person name="Hiltunen Thoren M."/>
            <person name="Johannesson H."/>
        </authorList>
    </citation>
    <scope>NUCLEOTIDE SEQUENCE</scope>
    <source>
        <strain evidence="2">SMH4131-1</strain>
    </source>
</reference>
<keyword evidence="3" id="KW-1185">Reference proteome</keyword>
<organism evidence="2 3">
    <name type="scientific">Cercophora scortea</name>
    <dbReference type="NCBI Taxonomy" id="314031"/>
    <lineage>
        <taxon>Eukaryota</taxon>
        <taxon>Fungi</taxon>
        <taxon>Dikarya</taxon>
        <taxon>Ascomycota</taxon>
        <taxon>Pezizomycotina</taxon>
        <taxon>Sordariomycetes</taxon>
        <taxon>Sordariomycetidae</taxon>
        <taxon>Sordariales</taxon>
        <taxon>Lasiosphaeriaceae</taxon>
        <taxon>Cercophora</taxon>
    </lineage>
</organism>
<dbReference type="AlphaFoldDB" id="A0AAE0IZR1"/>
<evidence type="ECO:0000313" key="2">
    <source>
        <dbReference type="EMBL" id="KAK3334243.1"/>
    </source>
</evidence>
<comment type="caution">
    <text evidence="2">The sequence shown here is derived from an EMBL/GenBank/DDBJ whole genome shotgun (WGS) entry which is preliminary data.</text>
</comment>
<dbReference type="EMBL" id="JAUEPO010000002">
    <property type="protein sequence ID" value="KAK3334243.1"/>
    <property type="molecule type" value="Genomic_DNA"/>
</dbReference>
<feature type="region of interest" description="Disordered" evidence="1">
    <location>
        <begin position="85"/>
        <end position="135"/>
    </location>
</feature>
<name>A0AAE0IZR1_9PEZI</name>